<reference evidence="2" key="1">
    <citation type="submission" date="2019-12" db="EMBL/GenBank/DDBJ databases">
        <title>Genome sequencing and annotation of Brassica cretica.</title>
        <authorList>
            <person name="Studholme D.J."/>
            <person name="Sarris P."/>
        </authorList>
    </citation>
    <scope>NUCLEOTIDE SEQUENCE</scope>
    <source>
        <strain evidence="2">PFS-109/04</strain>
        <tissue evidence="2">Leaf</tissue>
    </source>
</reference>
<dbReference type="Proteomes" id="UP000712600">
    <property type="component" value="Unassembled WGS sequence"/>
</dbReference>
<feature type="compositionally biased region" description="Basic and acidic residues" evidence="1">
    <location>
        <begin position="151"/>
        <end position="161"/>
    </location>
</feature>
<gene>
    <name evidence="2" type="ORF">F2Q69_00045324</name>
</gene>
<comment type="caution">
    <text evidence="2">The sequence shown here is derived from an EMBL/GenBank/DDBJ whole genome shotgun (WGS) entry which is preliminary data.</text>
</comment>
<feature type="compositionally biased region" description="Basic and acidic residues" evidence="1">
    <location>
        <begin position="114"/>
        <end position="142"/>
    </location>
</feature>
<sequence>MTKKRKKVMDAYIRWRSFWSISYGLNVLGSSNIRETWTRIQHLQIHATLVSNEDIYSELLKKNVARIIAAPNKRTSVIGRTIELQRSDTRRAILVIKNQRPFRIPKTNHESALKTAEMSHESELKTREMSHESALKTAEMNHEPSPWLEIESPREFLKGSDEEGNEINLPTSRPHRISDSPSSYPQNLLRLRGGDDSPERHDGEADDKQLY</sequence>
<evidence type="ECO:0000256" key="1">
    <source>
        <dbReference type="SAM" id="MobiDB-lite"/>
    </source>
</evidence>
<name>A0A8S9NGE7_BRACR</name>
<proteinExistence type="predicted"/>
<dbReference type="AlphaFoldDB" id="A0A8S9NGE7"/>
<feature type="region of interest" description="Disordered" evidence="1">
    <location>
        <begin position="114"/>
        <end position="211"/>
    </location>
</feature>
<evidence type="ECO:0000313" key="3">
    <source>
        <dbReference type="Proteomes" id="UP000712600"/>
    </source>
</evidence>
<organism evidence="2 3">
    <name type="scientific">Brassica cretica</name>
    <name type="common">Mustard</name>
    <dbReference type="NCBI Taxonomy" id="69181"/>
    <lineage>
        <taxon>Eukaryota</taxon>
        <taxon>Viridiplantae</taxon>
        <taxon>Streptophyta</taxon>
        <taxon>Embryophyta</taxon>
        <taxon>Tracheophyta</taxon>
        <taxon>Spermatophyta</taxon>
        <taxon>Magnoliopsida</taxon>
        <taxon>eudicotyledons</taxon>
        <taxon>Gunneridae</taxon>
        <taxon>Pentapetalae</taxon>
        <taxon>rosids</taxon>
        <taxon>malvids</taxon>
        <taxon>Brassicales</taxon>
        <taxon>Brassicaceae</taxon>
        <taxon>Brassiceae</taxon>
        <taxon>Brassica</taxon>
    </lineage>
</organism>
<feature type="compositionally biased region" description="Basic and acidic residues" evidence="1">
    <location>
        <begin position="192"/>
        <end position="211"/>
    </location>
</feature>
<protein>
    <submittedName>
        <fullName evidence="2">Uncharacterized protein</fullName>
    </submittedName>
</protein>
<accession>A0A8S9NGE7</accession>
<evidence type="ECO:0000313" key="2">
    <source>
        <dbReference type="EMBL" id="KAF3502675.1"/>
    </source>
</evidence>
<dbReference type="EMBL" id="QGKX02001621">
    <property type="protein sequence ID" value="KAF3502675.1"/>
    <property type="molecule type" value="Genomic_DNA"/>
</dbReference>